<evidence type="ECO:0000313" key="2">
    <source>
        <dbReference type="Proteomes" id="UP001596620"/>
    </source>
</evidence>
<gene>
    <name evidence="1" type="ORF">ACFQU8_13025</name>
</gene>
<organism evidence="1 2">
    <name type="scientific">Lentibacillus kimchii</name>
    <dbReference type="NCBI Taxonomy" id="1542911"/>
    <lineage>
        <taxon>Bacteria</taxon>
        <taxon>Bacillati</taxon>
        <taxon>Bacillota</taxon>
        <taxon>Bacilli</taxon>
        <taxon>Bacillales</taxon>
        <taxon>Bacillaceae</taxon>
        <taxon>Lentibacillus</taxon>
    </lineage>
</organism>
<dbReference type="RefSeq" id="WP_382361061.1">
    <property type="nucleotide sequence ID" value="NZ_JBHTGR010000057.1"/>
</dbReference>
<comment type="caution">
    <text evidence="1">The sequence shown here is derived from an EMBL/GenBank/DDBJ whole genome shotgun (WGS) entry which is preliminary data.</text>
</comment>
<dbReference type="Proteomes" id="UP001596620">
    <property type="component" value="Unassembled WGS sequence"/>
</dbReference>
<accession>A0ABW2UW19</accession>
<sequence length="59" mass="6967">MSINDYVKYLTQQMTAYLDTPAEEKEKKRSRHTTEASAYSSRWFGVVPFVFKMARKKTN</sequence>
<reference evidence="2" key="1">
    <citation type="journal article" date="2019" name="Int. J. Syst. Evol. Microbiol.">
        <title>The Global Catalogue of Microorganisms (GCM) 10K type strain sequencing project: providing services to taxonomists for standard genome sequencing and annotation.</title>
        <authorList>
            <consortium name="The Broad Institute Genomics Platform"/>
            <consortium name="The Broad Institute Genome Sequencing Center for Infectious Disease"/>
            <person name="Wu L."/>
            <person name="Ma J."/>
        </authorList>
    </citation>
    <scope>NUCLEOTIDE SEQUENCE [LARGE SCALE GENOMIC DNA]</scope>
    <source>
        <strain evidence="2">JCM 30234</strain>
    </source>
</reference>
<proteinExistence type="predicted"/>
<evidence type="ECO:0000313" key="1">
    <source>
        <dbReference type="EMBL" id="MFC7748107.1"/>
    </source>
</evidence>
<protein>
    <submittedName>
        <fullName evidence="1">YqzE family protein</fullName>
    </submittedName>
</protein>
<dbReference type="Pfam" id="PF14038">
    <property type="entry name" value="YqzE"/>
    <property type="match status" value="1"/>
</dbReference>
<keyword evidence="2" id="KW-1185">Reference proteome</keyword>
<dbReference type="InterPro" id="IPR025622">
    <property type="entry name" value="YqzE"/>
</dbReference>
<name>A0ABW2UW19_9BACI</name>
<dbReference type="EMBL" id="JBHTGR010000057">
    <property type="protein sequence ID" value="MFC7748107.1"/>
    <property type="molecule type" value="Genomic_DNA"/>
</dbReference>